<sequence>MVLDRGLLTALAQANAGEWIMILSLVFGGCCSNVWALEGVLRDHPNSGTFLTFAQFTFVAIQNLSSQLRIVRTRFGWRIPQLKSRKVPLKRWSVQVVLFFLVSLMNNYAFGLKIPVTVHIIFRSGGLCVSMMTGYLVGKRRYSAGQVFAGILITAGIILATLSKPKPPPIMRIQDDGLSTSSSAPIPKVDDTTGRSWISADHEYFLGIVILAGALVLSALLGLYQEQTYKVYGRQWKEALFYGHFLSIPLFSPFYSELVSTYRNYASSAPMTLISLPLPSQSLFTSLKSSPAPPTTSPTLNKLISWQDLLIPSALFALALNLFTQGLCVRGVNRLTTQVNAVTVNLILTVRKAVSLGISVWYYGSGATSGLIIGGGMVLLGTILYSVAPGPKGLPSASVQDKVKSSSQPTLIELEPGTVKLDDLGPAASTGTDVGADPLASAGMRHRPGPLEGTK</sequence>
<evidence type="ECO:0000256" key="5">
    <source>
        <dbReference type="ARBA" id="ARBA00022989"/>
    </source>
</evidence>
<evidence type="ECO:0000313" key="10">
    <source>
        <dbReference type="Proteomes" id="UP000094065"/>
    </source>
</evidence>
<evidence type="ECO:0000256" key="4">
    <source>
        <dbReference type="ARBA" id="ARBA00022692"/>
    </source>
</evidence>
<dbReference type="RefSeq" id="XP_018993493.1">
    <property type="nucleotide sequence ID" value="XM_019138057.1"/>
</dbReference>
<dbReference type="AlphaFoldDB" id="A0A1E3HQ36"/>
<dbReference type="STRING" id="1295533.A0A1E3HQ36"/>
<keyword evidence="10" id="KW-1185">Reference proteome</keyword>
<dbReference type="PANTHER" id="PTHR10778:SF4">
    <property type="entry name" value="NUCLEOTIDE SUGAR TRANSPORTER SLC35B4"/>
    <property type="match status" value="1"/>
</dbReference>
<keyword evidence="4 8" id="KW-0812">Transmembrane</keyword>
<protein>
    <submittedName>
        <fullName evidence="9">Uncharacterized protein</fullName>
    </submittedName>
</protein>
<feature type="transmembrane region" description="Helical" evidence="8">
    <location>
        <begin position="116"/>
        <end position="137"/>
    </location>
</feature>
<dbReference type="GO" id="GO:0005462">
    <property type="term" value="F:UDP-N-acetylglucosamine transmembrane transporter activity"/>
    <property type="evidence" value="ECO:0007669"/>
    <property type="project" value="TreeGrafter"/>
</dbReference>
<dbReference type="OrthoDB" id="999962at2759"/>
<keyword evidence="2" id="KW-0813">Transport</keyword>
<feature type="transmembrane region" description="Helical" evidence="8">
    <location>
        <begin position="236"/>
        <end position="255"/>
    </location>
</feature>
<keyword evidence="3" id="KW-0762">Sugar transport</keyword>
<proteinExistence type="predicted"/>
<keyword evidence="5 8" id="KW-1133">Transmembrane helix</keyword>
<feature type="transmembrane region" description="Helical" evidence="8">
    <location>
        <begin position="20"/>
        <end position="37"/>
    </location>
</feature>
<dbReference type="PANTHER" id="PTHR10778">
    <property type="entry name" value="SOLUTE CARRIER FAMILY 35 MEMBER B"/>
    <property type="match status" value="1"/>
</dbReference>
<feature type="region of interest" description="Disordered" evidence="7">
    <location>
        <begin position="421"/>
        <end position="455"/>
    </location>
</feature>
<reference evidence="9 10" key="1">
    <citation type="submission" date="2016-06" db="EMBL/GenBank/DDBJ databases">
        <title>Evolution of pathogenesis and genome organization in the Tremellales.</title>
        <authorList>
            <person name="Cuomo C."/>
            <person name="Litvintseva A."/>
            <person name="Heitman J."/>
            <person name="Chen Y."/>
            <person name="Sun S."/>
            <person name="Springer D."/>
            <person name="Dromer F."/>
            <person name="Young S."/>
            <person name="Zeng Q."/>
            <person name="Chapman S."/>
            <person name="Gujja S."/>
            <person name="Saif S."/>
            <person name="Birren B."/>
        </authorList>
    </citation>
    <scope>NUCLEOTIDE SEQUENCE [LARGE SCALE GENOMIC DNA]</scope>
    <source>
        <strain evidence="9 10">CBS 6039</strain>
    </source>
</reference>
<accession>A0A1E3HQ36</accession>
<keyword evidence="6 8" id="KW-0472">Membrane</keyword>
<evidence type="ECO:0000256" key="2">
    <source>
        <dbReference type="ARBA" id="ARBA00022448"/>
    </source>
</evidence>
<dbReference type="EMBL" id="AWGJ01000006">
    <property type="protein sequence ID" value="ODN78447.1"/>
    <property type="molecule type" value="Genomic_DNA"/>
</dbReference>
<dbReference type="GO" id="GO:0005789">
    <property type="term" value="C:endoplasmic reticulum membrane"/>
    <property type="evidence" value="ECO:0007669"/>
    <property type="project" value="TreeGrafter"/>
</dbReference>
<dbReference type="GO" id="GO:0005464">
    <property type="term" value="F:UDP-xylose transmembrane transporter activity"/>
    <property type="evidence" value="ECO:0007669"/>
    <property type="project" value="TreeGrafter"/>
</dbReference>
<feature type="transmembrane region" description="Helical" evidence="8">
    <location>
        <begin position="92"/>
        <end position="110"/>
    </location>
</feature>
<feature type="transmembrane region" description="Helical" evidence="8">
    <location>
        <begin position="144"/>
        <end position="162"/>
    </location>
</feature>
<evidence type="ECO:0000313" key="9">
    <source>
        <dbReference type="EMBL" id="ODN78447.1"/>
    </source>
</evidence>
<dbReference type="InterPro" id="IPR013657">
    <property type="entry name" value="SCL35B1-4/HUT1"/>
</dbReference>
<evidence type="ECO:0000256" key="7">
    <source>
        <dbReference type="SAM" id="MobiDB-lite"/>
    </source>
</evidence>
<comment type="caution">
    <text evidence="9">The sequence shown here is derived from an EMBL/GenBank/DDBJ whole genome shotgun (WGS) entry which is preliminary data.</text>
</comment>
<dbReference type="Proteomes" id="UP000094065">
    <property type="component" value="Unassembled WGS sequence"/>
</dbReference>
<dbReference type="PROSITE" id="PS51257">
    <property type="entry name" value="PROKAR_LIPOPROTEIN"/>
    <property type="match status" value="1"/>
</dbReference>
<evidence type="ECO:0000256" key="3">
    <source>
        <dbReference type="ARBA" id="ARBA00022597"/>
    </source>
</evidence>
<dbReference type="Pfam" id="PF08449">
    <property type="entry name" value="UAA"/>
    <property type="match status" value="1"/>
</dbReference>
<evidence type="ECO:0000256" key="6">
    <source>
        <dbReference type="ARBA" id="ARBA00023136"/>
    </source>
</evidence>
<evidence type="ECO:0000256" key="8">
    <source>
        <dbReference type="SAM" id="Phobius"/>
    </source>
</evidence>
<feature type="transmembrane region" description="Helical" evidence="8">
    <location>
        <begin position="309"/>
        <end position="329"/>
    </location>
</feature>
<organism evidence="9 10">
    <name type="scientific">Cryptococcus amylolentus CBS 6039</name>
    <dbReference type="NCBI Taxonomy" id="1295533"/>
    <lineage>
        <taxon>Eukaryota</taxon>
        <taxon>Fungi</taxon>
        <taxon>Dikarya</taxon>
        <taxon>Basidiomycota</taxon>
        <taxon>Agaricomycotina</taxon>
        <taxon>Tremellomycetes</taxon>
        <taxon>Tremellales</taxon>
        <taxon>Cryptococcaceae</taxon>
        <taxon>Cryptococcus</taxon>
    </lineage>
</organism>
<gene>
    <name evidence="9" type="ORF">L202_04083</name>
</gene>
<dbReference type="GO" id="GO:0000139">
    <property type="term" value="C:Golgi membrane"/>
    <property type="evidence" value="ECO:0007669"/>
    <property type="project" value="TreeGrafter"/>
</dbReference>
<name>A0A1E3HQ36_9TREE</name>
<evidence type="ECO:0000256" key="1">
    <source>
        <dbReference type="ARBA" id="ARBA00004127"/>
    </source>
</evidence>
<feature type="transmembrane region" description="Helical" evidence="8">
    <location>
        <begin position="204"/>
        <end position="224"/>
    </location>
</feature>
<dbReference type="GeneID" id="30155392"/>
<comment type="subcellular location">
    <subcellularLocation>
        <location evidence="1">Endomembrane system</location>
        <topology evidence="1">Multi-pass membrane protein</topology>
    </subcellularLocation>
</comment>